<dbReference type="Proteomes" id="UP000007065">
    <property type="component" value="Chromosome"/>
</dbReference>
<accession>A5IYM1</accession>
<evidence type="ECO:0000256" key="1">
    <source>
        <dbReference type="ARBA" id="ARBA00004193"/>
    </source>
</evidence>
<dbReference type="KEGG" id="maa:MAG4320"/>
<sequence>MKKKTKILTSLSLSLVSLPLIAASCKKRDENKSEMTGAITEENTNPKNDTPPLNNNDNNMDSMSDSTTHSNSEQGDQPDNSENNGGTYAMPHTLEEAKRIQEEATKAKEEERKQQEEKKKARRSYKETKRSTRSKR</sequence>
<protein>
    <submittedName>
        <fullName evidence="10">Uncharacterized protein</fullName>
    </submittedName>
</protein>
<feature type="compositionally biased region" description="Low complexity" evidence="8">
    <location>
        <begin position="43"/>
        <end position="68"/>
    </location>
</feature>
<evidence type="ECO:0000256" key="8">
    <source>
        <dbReference type="SAM" id="MobiDB-lite"/>
    </source>
</evidence>
<keyword evidence="3 9" id="KW-0732">Signal</keyword>
<dbReference type="GeneID" id="93358551"/>
<feature type="compositionally biased region" description="Basic and acidic residues" evidence="8">
    <location>
        <begin position="93"/>
        <end position="130"/>
    </location>
</feature>
<evidence type="ECO:0000313" key="11">
    <source>
        <dbReference type="Proteomes" id="UP000007065"/>
    </source>
</evidence>
<gene>
    <name evidence="10" type="ordered locus">MAG4320</name>
</gene>
<proteinExistence type="predicted"/>
<name>A5IYM1_MYCAP</name>
<keyword evidence="2" id="KW-1003">Cell membrane</keyword>
<feature type="chain" id="PRO_5002683826" evidence="9">
    <location>
        <begin position="23"/>
        <end position="136"/>
    </location>
</feature>
<evidence type="ECO:0000256" key="2">
    <source>
        <dbReference type="ARBA" id="ARBA00022475"/>
    </source>
</evidence>
<keyword evidence="4" id="KW-0677">Repeat</keyword>
<keyword evidence="7" id="KW-0449">Lipoprotein</keyword>
<dbReference type="PROSITE" id="PS51257">
    <property type="entry name" value="PROKAR_LIPOPROTEIN"/>
    <property type="match status" value="1"/>
</dbReference>
<dbReference type="EMBL" id="CU179680">
    <property type="protein sequence ID" value="CAL59130.1"/>
    <property type="molecule type" value="Genomic_DNA"/>
</dbReference>
<feature type="region of interest" description="Disordered" evidence="8">
    <location>
        <begin position="24"/>
        <end position="136"/>
    </location>
</feature>
<reference evidence="11" key="1">
    <citation type="journal article" date="2007" name="PLoS Genet.">
        <title>Being pathogenic, plastic, and sexual while living with a nearly minimal bacterial genome.</title>
        <authorList>
            <person name="Sirand-Pugnet P."/>
            <person name="Lartigue C."/>
            <person name="Marenda M."/>
            <person name="Jacob D."/>
            <person name="Barre A."/>
            <person name="Barbe V."/>
            <person name="Schenowitz C."/>
            <person name="Mangenot S."/>
            <person name="Couloux A."/>
            <person name="Segurens B."/>
            <person name="de Daruvar A."/>
            <person name="Blanchard A."/>
            <person name="Citti C."/>
        </authorList>
    </citation>
    <scope>NUCLEOTIDE SEQUENCE [LARGE SCALE GENOMIC DNA]</scope>
    <source>
        <strain evidence="11">PG2</strain>
    </source>
</reference>
<evidence type="ECO:0000256" key="7">
    <source>
        <dbReference type="ARBA" id="ARBA00023288"/>
    </source>
</evidence>
<organism evidence="10 11">
    <name type="scientific">Mycoplasmopsis agalactiae (strain NCTC 10123 / CIP 59.7 / PG2)</name>
    <name type="common">Mycoplasma agalactiae</name>
    <dbReference type="NCBI Taxonomy" id="347257"/>
    <lineage>
        <taxon>Bacteria</taxon>
        <taxon>Bacillati</taxon>
        <taxon>Mycoplasmatota</taxon>
        <taxon>Mycoplasmoidales</taxon>
        <taxon>Metamycoplasmataceae</taxon>
        <taxon>Mycoplasmopsis</taxon>
    </lineage>
</organism>
<keyword evidence="6" id="KW-0564">Palmitate</keyword>
<dbReference type="InterPro" id="IPR049890">
    <property type="entry name" value="VlpA-F-like_signal"/>
</dbReference>
<evidence type="ECO:0000256" key="3">
    <source>
        <dbReference type="ARBA" id="ARBA00022729"/>
    </source>
</evidence>
<keyword evidence="5" id="KW-0472">Membrane</keyword>
<evidence type="ECO:0000256" key="6">
    <source>
        <dbReference type="ARBA" id="ARBA00023139"/>
    </source>
</evidence>
<dbReference type="AlphaFoldDB" id="A5IYM1"/>
<comment type="subcellular location">
    <subcellularLocation>
        <location evidence="1">Cell membrane</location>
        <topology evidence="1">Lipid-anchor</topology>
    </subcellularLocation>
</comment>
<evidence type="ECO:0000256" key="5">
    <source>
        <dbReference type="ARBA" id="ARBA00023136"/>
    </source>
</evidence>
<dbReference type="NCBIfam" id="NF033817">
    <property type="entry name" value="Mplas_variab_LP"/>
    <property type="match status" value="1"/>
</dbReference>
<dbReference type="GO" id="GO:0005886">
    <property type="term" value="C:plasma membrane"/>
    <property type="evidence" value="ECO:0007669"/>
    <property type="project" value="UniProtKB-SubCell"/>
</dbReference>
<feature type="signal peptide" evidence="9">
    <location>
        <begin position="1"/>
        <end position="22"/>
    </location>
</feature>
<dbReference type="RefSeq" id="WP_011949601.1">
    <property type="nucleotide sequence ID" value="NC_009497.1"/>
</dbReference>
<dbReference type="HOGENOM" id="CLU_1873112_0_0_14"/>
<feature type="compositionally biased region" description="Polar residues" evidence="8">
    <location>
        <begin position="69"/>
        <end position="86"/>
    </location>
</feature>
<evidence type="ECO:0000256" key="4">
    <source>
        <dbReference type="ARBA" id="ARBA00022737"/>
    </source>
</evidence>
<evidence type="ECO:0000256" key="9">
    <source>
        <dbReference type="SAM" id="SignalP"/>
    </source>
</evidence>
<dbReference type="STRING" id="347257.MAG4320"/>
<keyword evidence="11" id="KW-1185">Reference proteome</keyword>
<evidence type="ECO:0000313" key="10">
    <source>
        <dbReference type="EMBL" id="CAL59130.1"/>
    </source>
</evidence>